<evidence type="ECO:0000313" key="4">
    <source>
        <dbReference type="EMBL" id="OLP82870.1"/>
    </source>
</evidence>
<keyword evidence="5" id="KW-1185">Reference proteome</keyword>
<dbReference type="Proteomes" id="UP000186817">
    <property type="component" value="Unassembled WGS sequence"/>
</dbReference>
<keyword evidence="3" id="KW-0326">Glycosidase</keyword>
<reference evidence="4 5" key="1">
    <citation type="submission" date="2016-02" db="EMBL/GenBank/DDBJ databases">
        <title>Genome analysis of coral dinoflagellate symbionts highlights evolutionary adaptations to a symbiotic lifestyle.</title>
        <authorList>
            <person name="Aranda M."/>
            <person name="Li Y."/>
            <person name="Liew Y.J."/>
            <person name="Baumgarten S."/>
            <person name="Simakov O."/>
            <person name="Wilson M."/>
            <person name="Piel J."/>
            <person name="Ashoor H."/>
            <person name="Bougouffa S."/>
            <person name="Bajic V.B."/>
            <person name="Ryu T."/>
            <person name="Ravasi T."/>
            <person name="Bayer T."/>
            <person name="Micklem G."/>
            <person name="Kim H."/>
            <person name="Bhak J."/>
            <person name="Lajeunesse T.C."/>
            <person name="Voolstra C.R."/>
        </authorList>
    </citation>
    <scope>NUCLEOTIDE SEQUENCE [LARGE SCALE GENOMIC DNA]</scope>
    <source>
        <strain evidence="4 5">CCMP2467</strain>
    </source>
</reference>
<evidence type="ECO:0000313" key="5">
    <source>
        <dbReference type="Proteomes" id="UP000186817"/>
    </source>
</evidence>
<name>A0A1Q9CIW6_SYMMI</name>
<organism evidence="4 5">
    <name type="scientific">Symbiodinium microadriaticum</name>
    <name type="common">Dinoflagellate</name>
    <name type="synonym">Zooxanthella microadriatica</name>
    <dbReference type="NCBI Taxonomy" id="2951"/>
    <lineage>
        <taxon>Eukaryota</taxon>
        <taxon>Sar</taxon>
        <taxon>Alveolata</taxon>
        <taxon>Dinophyceae</taxon>
        <taxon>Suessiales</taxon>
        <taxon>Symbiodiniaceae</taxon>
        <taxon>Symbiodinium</taxon>
    </lineage>
</organism>
<dbReference type="OrthoDB" id="5795902at2759"/>
<dbReference type="PANTHER" id="PTHR11452:SF75">
    <property type="entry name" value="ALPHA-GALACTOSIDASE MEL1"/>
    <property type="match status" value="1"/>
</dbReference>
<comment type="similarity">
    <text evidence="1">Belongs to the glycosyl hydrolase 27 family.</text>
</comment>
<evidence type="ECO:0000256" key="3">
    <source>
        <dbReference type="ARBA" id="ARBA00023295"/>
    </source>
</evidence>
<sequence>MLRGVTADVRDWKGVYEAARVMEKLSSYHGPHGWNDPDMLIGSSQGAKLLLTPAQSRAQFSLWAVMSAPLMLGANVLKLTDFDLEPRSTVKRKPGIGRHGPQHYAILLRFTQKTRRCRIQSDQSPRLPTLD</sequence>
<dbReference type="InterPro" id="IPR002241">
    <property type="entry name" value="Glyco_hydro_27"/>
</dbReference>
<evidence type="ECO:0000256" key="1">
    <source>
        <dbReference type="ARBA" id="ARBA00009743"/>
    </source>
</evidence>
<dbReference type="AlphaFoldDB" id="A0A1Q9CIW6"/>
<proteinExistence type="inferred from homology"/>
<dbReference type="PANTHER" id="PTHR11452">
    <property type="entry name" value="ALPHA-GALACTOSIDASE/ALPHA-N-ACETYLGALACTOSAMINIDASE"/>
    <property type="match status" value="1"/>
</dbReference>
<accession>A0A1Q9CIW6</accession>
<protein>
    <submittedName>
        <fullName evidence="4">Alpha-galactosidase</fullName>
    </submittedName>
</protein>
<dbReference type="InterPro" id="IPR013785">
    <property type="entry name" value="Aldolase_TIM"/>
</dbReference>
<dbReference type="GO" id="GO:0005975">
    <property type="term" value="P:carbohydrate metabolic process"/>
    <property type="evidence" value="ECO:0007669"/>
    <property type="project" value="InterPro"/>
</dbReference>
<keyword evidence="2" id="KW-0378">Hydrolase</keyword>
<dbReference type="InterPro" id="IPR017853">
    <property type="entry name" value="GH"/>
</dbReference>
<dbReference type="Gene3D" id="3.20.20.70">
    <property type="entry name" value="Aldolase class I"/>
    <property type="match status" value="1"/>
</dbReference>
<comment type="caution">
    <text evidence="4">The sequence shown here is derived from an EMBL/GenBank/DDBJ whole genome shotgun (WGS) entry which is preliminary data.</text>
</comment>
<gene>
    <name evidence="4" type="ORF">AK812_SmicGene36441</name>
</gene>
<dbReference type="Pfam" id="PF16499">
    <property type="entry name" value="Melibiase_2"/>
    <property type="match status" value="1"/>
</dbReference>
<evidence type="ECO:0000256" key="2">
    <source>
        <dbReference type="ARBA" id="ARBA00022801"/>
    </source>
</evidence>
<dbReference type="SUPFAM" id="SSF51445">
    <property type="entry name" value="(Trans)glycosidases"/>
    <property type="match status" value="1"/>
</dbReference>
<dbReference type="EMBL" id="LSRX01001160">
    <property type="protein sequence ID" value="OLP82870.1"/>
    <property type="molecule type" value="Genomic_DNA"/>
</dbReference>
<dbReference type="GO" id="GO:0004553">
    <property type="term" value="F:hydrolase activity, hydrolyzing O-glycosyl compounds"/>
    <property type="evidence" value="ECO:0007669"/>
    <property type="project" value="InterPro"/>
</dbReference>